<feature type="chain" id="PRO_5009190498" description="PRC-barrel domain-containing protein" evidence="2">
    <location>
        <begin position="22"/>
        <end position="321"/>
    </location>
</feature>
<feature type="signal peptide" evidence="2">
    <location>
        <begin position="1"/>
        <end position="21"/>
    </location>
</feature>
<keyword evidence="2" id="KW-0732">Signal</keyword>
<dbReference type="InterPro" id="IPR011033">
    <property type="entry name" value="PRC_barrel-like_sf"/>
</dbReference>
<dbReference type="Pfam" id="PF05239">
    <property type="entry name" value="PRC"/>
    <property type="match status" value="2"/>
</dbReference>
<comment type="caution">
    <text evidence="4">The sequence shown here is derived from an EMBL/GenBank/DDBJ whole genome shotgun (WGS) entry which is preliminary data.</text>
</comment>
<feature type="region of interest" description="Disordered" evidence="1">
    <location>
        <begin position="155"/>
        <end position="203"/>
    </location>
</feature>
<feature type="compositionally biased region" description="Low complexity" evidence="1">
    <location>
        <begin position="155"/>
        <end position="186"/>
    </location>
</feature>
<protein>
    <recommendedName>
        <fullName evidence="3">PRC-barrel domain-containing protein</fullName>
    </recommendedName>
</protein>
<sequence>MFRTLMTTTAVVALLTAGAMAQDAAPATTEAPAVTTEAPAAPLDTSILASGYSVTDKDNLATEIIGKQVYSSSAADAEHIGDVNNLVIGEGGEVAAVVIGVGGFLGIGEKNVAVNYAELEWVTAEDGSERFVLATSKEALETAPTFETTDAAAPAADGTMAPAEQPADAMAPADQPADAMAPAEQPSDAMAPADQPADTMAPASPIDRATLTDAPLTAEELIGTNAYGPGDEHLGAIGDVILGADGKAVDAVIIDFGGFLGIGTKPVAVAVENLRFATNANGDKFLFLNVTRDQLDKAVAYNKDTWEAERDAQLLKTDDLQ</sequence>
<evidence type="ECO:0000313" key="4">
    <source>
        <dbReference type="EMBL" id="OEO31778.1"/>
    </source>
</evidence>
<feature type="domain" description="PRC-barrel" evidence="3">
    <location>
        <begin position="218"/>
        <end position="276"/>
    </location>
</feature>
<dbReference type="InterPro" id="IPR027275">
    <property type="entry name" value="PRC-brl_dom"/>
</dbReference>
<dbReference type="PANTHER" id="PTHR36505">
    <property type="entry name" value="BLR1072 PROTEIN"/>
    <property type="match status" value="1"/>
</dbReference>
<reference evidence="4 5" key="1">
    <citation type="journal article" date="2015" name="Genome Announc.">
        <title>Genome Assemblies of Three Soil-Associated Devosia species: D. insulae, D. limi, and D. soli.</title>
        <authorList>
            <person name="Hassan Y.I."/>
            <person name="Lepp D."/>
            <person name="Zhou T."/>
        </authorList>
    </citation>
    <scope>NUCLEOTIDE SEQUENCE [LARGE SCALE GENOMIC DNA]</scope>
    <source>
        <strain evidence="4 5">DS-56</strain>
    </source>
</reference>
<evidence type="ECO:0000259" key="3">
    <source>
        <dbReference type="Pfam" id="PF05239"/>
    </source>
</evidence>
<organism evidence="4 5">
    <name type="scientific">Devosia insulae DS-56</name>
    <dbReference type="NCBI Taxonomy" id="1116389"/>
    <lineage>
        <taxon>Bacteria</taxon>
        <taxon>Pseudomonadati</taxon>
        <taxon>Pseudomonadota</taxon>
        <taxon>Alphaproteobacteria</taxon>
        <taxon>Hyphomicrobiales</taxon>
        <taxon>Devosiaceae</taxon>
        <taxon>Devosia</taxon>
    </lineage>
</organism>
<dbReference type="OrthoDB" id="7876889at2"/>
<dbReference type="EMBL" id="LAJE02000123">
    <property type="protein sequence ID" value="OEO31778.1"/>
    <property type="molecule type" value="Genomic_DNA"/>
</dbReference>
<dbReference type="Proteomes" id="UP000095463">
    <property type="component" value="Unassembled WGS sequence"/>
</dbReference>
<dbReference type="RefSeq" id="WP_069909040.1">
    <property type="nucleotide sequence ID" value="NZ_LAJE02000123.1"/>
</dbReference>
<proteinExistence type="predicted"/>
<feature type="domain" description="PRC-barrel" evidence="3">
    <location>
        <begin position="60"/>
        <end position="132"/>
    </location>
</feature>
<evidence type="ECO:0000256" key="1">
    <source>
        <dbReference type="SAM" id="MobiDB-lite"/>
    </source>
</evidence>
<dbReference type="AlphaFoldDB" id="A0A1E5XT67"/>
<dbReference type="SUPFAM" id="SSF50346">
    <property type="entry name" value="PRC-barrel domain"/>
    <property type="match status" value="2"/>
</dbReference>
<evidence type="ECO:0000313" key="5">
    <source>
        <dbReference type="Proteomes" id="UP000095463"/>
    </source>
</evidence>
<accession>A0A1E5XT67</accession>
<name>A0A1E5XT67_9HYPH</name>
<evidence type="ECO:0000256" key="2">
    <source>
        <dbReference type="SAM" id="SignalP"/>
    </source>
</evidence>
<gene>
    <name evidence="4" type="ORF">VW23_014595</name>
</gene>
<keyword evidence="5" id="KW-1185">Reference proteome</keyword>
<dbReference type="PANTHER" id="PTHR36505:SF1">
    <property type="entry name" value="BLR1072 PROTEIN"/>
    <property type="match status" value="1"/>
</dbReference>
<dbReference type="Gene3D" id="2.30.30.240">
    <property type="entry name" value="PRC-barrel domain"/>
    <property type="match status" value="2"/>
</dbReference>